<dbReference type="Proteomes" id="UP000000812">
    <property type="component" value="Chromosome"/>
</dbReference>
<evidence type="ECO:0000313" key="1">
    <source>
        <dbReference type="EMBL" id="AAF84804.1"/>
    </source>
</evidence>
<sequence>MVSLMNWQKRVAGSLPNLGYRYFNGLHGDAVQLAITVLYDTLQEIVETWRNLF</sequence>
<dbReference type="AlphaFoldDB" id="Q9PBY3"/>
<accession>Q9PBY3</accession>
<organism evidence="1 2">
    <name type="scientific">Xylella fastidiosa (strain 9a5c)</name>
    <dbReference type="NCBI Taxonomy" id="160492"/>
    <lineage>
        <taxon>Bacteria</taxon>
        <taxon>Pseudomonadati</taxon>
        <taxon>Pseudomonadota</taxon>
        <taxon>Gammaproteobacteria</taxon>
        <taxon>Lysobacterales</taxon>
        <taxon>Lysobacteraceae</taxon>
        <taxon>Xylella</taxon>
    </lineage>
</organism>
<name>Q9PBY3_XYLFA</name>
<dbReference type="KEGG" id="xfa:XF_2002"/>
<evidence type="ECO:0000313" key="2">
    <source>
        <dbReference type="Proteomes" id="UP000000812"/>
    </source>
</evidence>
<proteinExistence type="predicted"/>
<protein>
    <submittedName>
        <fullName evidence="1">Uncharacterized protein</fullName>
    </submittedName>
</protein>
<reference evidence="1 2" key="1">
    <citation type="journal article" date="2000" name="Nature">
        <title>The genome sequence of the plant pathogen Xylella fastidiosa.</title>
        <authorList>
            <person name="Simpson A.J."/>
            <person name="Reinach F.C."/>
            <person name="Arruda P."/>
            <person name="Abreu F.A."/>
            <person name="Acencio M."/>
            <person name="Alvarenga R."/>
            <person name="Alves L.M."/>
            <person name="Araya J.E."/>
            <person name="Baia G.S."/>
            <person name="Baptista C.S."/>
            <person name="Barros M.H."/>
            <person name="Bonaccorsi E.D."/>
            <person name="Bordin S."/>
            <person name="Bove J.M."/>
            <person name="Briones M.R."/>
            <person name="Bueno M.R."/>
            <person name="Camargo A.A."/>
            <person name="Camargo L.E."/>
            <person name="Carraro D.M."/>
            <person name="Carrer H."/>
            <person name="Colauto N.B."/>
            <person name="Colombo C."/>
            <person name="Costa F.F."/>
            <person name="Costa M.C."/>
            <person name="Costa-Neto C.M."/>
            <person name="Coutinho L.L."/>
            <person name="Cristofani M."/>
            <person name="Dias-Neto E."/>
            <person name="Docena C."/>
            <person name="El-Dorry H."/>
            <person name="Facincani A.P."/>
            <person name="Ferreira A.J."/>
            <person name="Ferreira V.C."/>
            <person name="Ferro J.A."/>
            <person name="Fraga J.S."/>
            <person name="Franca S.C."/>
            <person name="Franco M.C."/>
            <person name="Frohme M."/>
            <person name="Furlan L.R."/>
            <person name="Garnier M."/>
            <person name="Goldman G.H."/>
            <person name="Goldman M.H."/>
            <person name="Gomes S.L."/>
            <person name="Gruber A."/>
            <person name="Ho P.L."/>
            <person name="Hoheisel J.D."/>
            <person name="Junqueira M.L."/>
            <person name="Kemper E.L."/>
            <person name="Kitajima J.P."/>
            <person name="Krieger J.E."/>
            <person name="Kuramae E.E."/>
            <person name="Laigret F."/>
            <person name="Lambais M.R."/>
            <person name="Leite L.C."/>
            <person name="Lemos E.G."/>
            <person name="Lemos M.V."/>
            <person name="Lopes S.A."/>
            <person name="Lopes C.R."/>
            <person name="Machado J.A."/>
            <person name="Machado M.A."/>
            <person name="Madeira A.M."/>
            <person name="Madeira H.M."/>
            <person name="Marino C.L."/>
            <person name="Marques M.V."/>
            <person name="Martins E.A."/>
            <person name="Martins E.M."/>
            <person name="Matsukuma A.Y."/>
            <person name="Menck C.F."/>
            <person name="Miracca E.C."/>
            <person name="Miyaki C.Y."/>
            <person name="Monteriro-Vitorello C.B."/>
            <person name="Moon D.H."/>
            <person name="Nagai M.A."/>
            <person name="Nascimento A.L."/>
            <person name="Netto L.E."/>
            <person name="Nhani A.Jr."/>
            <person name="Nobrega F.G."/>
            <person name="Nunes L.R."/>
            <person name="Oliveira M.A."/>
            <person name="de Oliveira M.C."/>
            <person name="de Oliveira R.C."/>
            <person name="Palmieri D.A."/>
            <person name="Paris A."/>
            <person name="Peixoto B.R."/>
            <person name="Pereira G.A."/>
            <person name="Pereira H.A.Jr."/>
            <person name="Pesquero J.B."/>
            <person name="Quaggio R.B."/>
            <person name="Roberto P.G."/>
            <person name="Rodrigues V."/>
            <person name="de M Rosa A.J."/>
            <person name="de Rosa V.E.Jr."/>
            <person name="de Sa R.G."/>
            <person name="Santelli R.V."/>
            <person name="Sawasaki H.E."/>
            <person name="da Silva A.C."/>
            <person name="da Silva A.M."/>
            <person name="da Silva F.R."/>
            <person name="da Silva W.A.Jr."/>
            <person name="da Silveira J.F."/>
            <person name="Silvestri M.L."/>
            <person name="Siqueira W.J."/>
            <person name="de Souza A.A."/>
            <person name="de Souza A.P."/>
            <person name="Terenzi M.F."/>
            <person name="Truffi D."/>
            <person name="Tsai S.M."/>
            <person name="Tsuhako M.H."/>
            <person name="Vallada H."/>
            <person name="Van Sluys M.A."/>
            <person name="Verjovski-Almeida S."/>
            <person name="Vettore A.L."/>
            <person name="Zago M.A."/>
            <person name="Zatz M."/>
            <person name="Meidanis J."/>
            <person name="Setubal J.C."/>
        </authorList>
    </citation>
    <scope>NUCLEOTIDE SEQUENCE [LARGE SCALE GENOMIC DNA]</scope>
    <source>
        <strain evidence="1 2">9a5c</strain>
    </source>
</reference>
<gene>
    <name evidence="1" type="ordered locus">XF_2002</name>
</gene>
<dbReference type="HOGENOM" id="CLU_3067794_0_0_6"/>
<dbReference type="EMBL" id="AE003849">
    <property type="protein sequence ID" value="AAF84804.1"/>
    <property type="molecule type" value="Genomic_DNA"/>
</dbReference>
<dbReference type="PIR" id="D82612">
    <property type="entry name" value="D82612"/>
</dbReference>